<dbReference type="Pfam" id="PF13333">
    <property type="entry name" value="rve_2"/>
    <property type="match status" value="1"/>
</dbReference>
<feature type="domain" description="Integrase catalytic" evidence="1">
    <location>
        <begin position="208"/>
        <end position="372"/>
    </location>
</feature>
<dbReference type="InterPro" id="IPR001584">
    <property type="entry name" value="Integrase_cat-core"/>
</dbReference>
<protein>
    <submittedName>
        <fullName evidence="2">IS3 family transposase</fullName>
    </submittedName>
</protein>
<geneLocation type="plasmid" evidence="3">
    <name>pnp7-1</name>
</geneLocation>
<accession>A0A2D2LXF2</accession>
<dbReference type="PROSITE" id="PS50994">
    <property type="entry name" value="INTEGRASE"/>
    <property type="match status" value="1"/>
</dbReference>
<dbReference type="NCBIfam" id="NF033516">
    <property type="entry name" value="transpos_IS3"/>
    <property type="match status" value="1"/>
</dbReference>
<dbReference type="PANTHER" id="PTHR46889:SF4">
    <property type="entry name" value="TRANSPOSASE INSO FOR INSERTION SEQUENCE ELEMENT IS911B-RELATED"/>
    <property type="match status" value="1"/>
</dbReference>
<dbReference type="AlphaFoldDB" id="A0A2D2LXF2"/>
<dbReference type="RefSeq" id="WP_100271020.1">
    <property type="nucleotide sequence ID" value="NZ_CP024444.1"/>
</dbReference>
<dbReference type="GO" id="GO:0003677">
    <property type="term" value="F:DNA binding"/>
    <property type="evidence" value="ECO:0007669"/>
    <property type="project" value="InterPro"/>
</dbReference>
<name>A0A2D2LXF2_FAUOS</name>
<dbReference type="EMBL" id="CP024444">
    <property type="protein sequence ID" value="ATR79650.1"/>
    <property type="molecule type" value="Genomic_DNA"/>
</dbReference>
<dbReference type="InterPro" id="IPR009057">
    <property type="entry name" value="Homeodomain-like_sf"/>
</dbReference>
<dbReference type="InterPro" id="IPR048020">
    <property type="entry name" value="Transpos_IS3"/>
</dbReference>
<reference evidence="3" key="1">
    <citation type="submission" date="2017-10" db="EMBL/GenBank/DDBJ databases">
        <title>Complete genome sequence of Moraxella osloensis NP7 isolated from human skin.</title>
        <authorList>
            <person name="Lee K."/>
            <person name="Lim J.Y."/>
            <person name="Hwang I."/>
        </authorList>
    </citation>
    <scope>NUCLEOTIDE SEQUENCE [LARGE SCALE GENOMIC DNA]</scope>
    <source>
        <strain evidence="3">NP7</strain>
        <plasmid evidence="3">pnp7-1</plasmid>
    </source>
</reference>
<dbReference type="GO" id="GO:0006313">
    <property type="term" value="P:DNA transposition"/>
    <property type="evidence" value="ECO:0007669"/>
    <property type="project" value="InterPro"/>
</dbReference>
<dbReference type="Gene3D" id="3.30.420.10">
    <property type="entry name" value="Ribonuclease H-like superfamily/Ribonuclease H"/>
    <property type="match status" value="1"/>
</dbReference>
<keyword evidence="2" id="KW-0614">Plasmid</keyword>
<evidence type="ECO:0000259" key="1">
    <source>
        <dbReference type="PROSITE" id="PS50994"/>
    </source>
</evidence>
<organism evidence="2 3">
    <name type="scientific">Faucicola osloensis</name>
    <name type="common">Moraxella osloensis</name>
    <dbReference type="NCBI Taxonomy" id="34062"/>
    <lineage>
        <taxon>Bacteria</taxon>
        <taxon>Pseudomonadati</taxon>
        <taxon>Pseudomonadota</taxon>
        <taxon>Gammaproteobacteria</taxon>
        <taxon>Moraxellales</taxon>
        <taxon>Moraxellaceae</taxon>
        <taxon>Faucicola</taxon>
    </lineage>
</organism>
<dbReference type="PANTHER" id="PTHR46889">
    <property type="entry name" value="TRANSPOSASE INSF FOR INSERTION SEQUENCE IS3B-RELATED"/>
    <property type="match status" value="1"/>
</dbReference>
<dbReference type="SUPFAM" id="SSF53098">
    <property type="entry name" value="Ribonuclease H-like"/>
    <property type="match status" value="1"/>
</dbReference>
<evidence type="ECO:0000313" key="3">
    <source>
        <dbReference type="Proteomes" id="UP000229340"/>
    </source>
</evidence>
<dbReference type="Pfam" id="PF13276">
    <property type="entry name" value="HTH_21"/>
    <property type="match status" value="1"/>
</dbReference>
<dbReference type="InterPro" id="IPR012337">
    <property type="entry name" value="RNaseH-like_sf"/>
</dbReference>
<dbReference type="InterPro" id="IPR025948">
    <property type="entry name" value="HTH-like_dom"/>
</dbReference>
<proteinExistence type="predicted"/>
<dbReference type="Pfam" id="PF00665">
    <property type="entry name" value="rve"/>
    <property type="match status" value="1"/>
</dbReference>
<sequence length="387" mass="45366">MTKVRKRHNAEFKSKVAIEAIKEQKTINELTAEYGVHATQISNWKKQALAVIPSAFNTKQHDNEQAQQATIDELHRQLGQVISERDWLKKKFLTATLNARKQLLEPDNKDFSTRKQCELLGINRSSLYYQPMPISELDVTLMNLLDEQYTRTPFYGVKRMTAYLRQLGYRVNHKRVRRLLRQMGLDAIYQHPNISKPNLEHQVYPYLLRNVPIIRCNQVWSTDITYIRLSKGFVYLMAVIDWYSRYVLDWSLSTTLEADFCIDTVGKLLHNGLRCEIFNTDQGSQFTTPRFTAPLIDLGIAVSMDGRGRALDNIFVERLWRSVKYECVYLRQFDTVSQARVGLKEYFEFYNYERLHQSLDYHTPAQVYLNNSLDNTVLYQPNSILIL</sequence>
<dbReference type="InterPro" id="IPR050900">
    <property type="entry name" value="Transposase_IS3/IS150/IS904"/>
</dbReference>
<gene>
    <name evidence="2" type="ORF">NP7_09790</name>
</gene>
<evidence type="ECO:0000313" key="2">
    <source>
        <dbReference type="EMBL" id="ATR79650.1"/>
    </source>
</evidence>
<dbReference type="InterPro" id="IPR036397">
    <property type="entry name" value="RNaseH_sf"/>
</dbReference>
<dbReference type="GO" id="GO:0015074">
    <property type="term" value="P:DNA integration"/>
    <property type="evidence" value="ECO:0007669"/>
    <property type="project" value="InterPro"/>
</dbReference>
<dbReference type="Proteomes" id="UP000229340">
    <property type="component" value="Plasmid pNP7-1"/>
</dbReference>
<dbReference type="GO" id="GO:0004803">
    <property type="term" value="F:transposase activity"/>
    <property type="evidence" value="ECO:0007669"/>
    <property type="project" value="InterPro"/>
</dbReference>
<dbReference type="SUPFAM" id="SSF46689">
    <property type="entry name" value="Homeodomain-like"/>
    <property type="match status" value="1"/>
</dbReference>